<dbReference type="GO" id="GO:0016757">
    <property type="term" value="F:glycosyltransferase activity"/>
    <property type="evidence" value="ECO:0007669"/>
    <property type="project" value="UniProtKB-KW"/>
</dbReference>
<sequence>MRITFGVLTLCKGGAQRMLAELANGLVARGHDVEIVIPSFAEVAYDVTAKLKRIPKATISAEDYRMGDVIISNWYTLVPEAEKASQQGKGRHLRISLCYEPALMDGTSETFLSYQQTSNVIVLSTWQQQLMKLIHGLDCPIVPVGVSRAFHNDHVRTPHPLKIGAVVRRLGDENWHRQQDYLISVLRTIKREHPSVDIHLITPPVEFQSSERLQLLQRTTPFHFHTPSNDMELNALYNQLHIFVNTSIYDSASLPGLEAMKCGAALVTTYNGGNSDYTNNGVNCLVSYPYEYYVKEHISQLIHNPALREQLAAQGQATASQWSWERSIQKLEQVLHG</sequence>
<keyword evidence="2" id="KW-0328">Glycosyltransferase</keyword>
<keyword evidence="3" id="KW-1185">Reference proteome</keyword>
<name>A0ABV6LSN1_9BACI</name>
<dbReference type="Proteomes" id="UP001589836">
    <property type="component" value="Unassembled WGS sequence"/>
</dbReference>
<protein>
    <submittedName>
        <fullName evidence="2">Glycosyltransferase family 4 protein</fullName>
        <ecNumber evidence="2">2.4.-.-</ecNumber>
    </submittedName>
</protein>
<evidence type="ECO:0000313" key="2">
    <source>
        <dbReference type="EMBL" id="MFC0525349.1"/>
    </source>
</evidence>
<evidence type="ECO:0000313" key="3">
    <source>
        <dbReference type="Proteomes" id="UP001589836"/>
    </source>
</evidence>
<organism evidence="2 3">
    <name type="scientific">Pontibacillus salicampi</name>
    <dbReference type="NCBI Taxonomy" id="1449801"/>
    <lineage>
        <taxon>Bacteria</taxon>
        <taxon>Bacillati</taxon>
        <taxon>Bacillota</taxon>
        <taxon>Bacilli</taxon>
        <taxon>Bacillales</taxon>
        <taxon>Bacillaceae</taxon>
        <taxon>Pontibacillus</taxon>
    </lineage>
</organism>
<dbReference type="Pfam" id="PF00534">
    <property type="entry name" value="Glycos_transf_1"/>
    <property type="match status" value="1"/>
</dbReference>
<feature type="domain" description="Glycosyl transferase family 1" evidence="1">
    <location>
        <begin position="175"/>
        <end position="316"/>
    </location>
</feature>
<dbReference type="InterPro" id="IPR001296">
    <property type="entry name" value="Glyco_trans_1"/>
</dbReference>
<dbReference type="PANTHER" id="PTHR12526">
    <property type="entry name" value="GLYCOSYLTRANSFERASE"/>
    <property type="match status" value="1"/>
</dbReference>
<reference evidence="2 3" key="1">
    <citation type="submission" date="2024-09" db="EMBL/GenBank/DDBJ databases">
        <authorList>
            <person name="Sun Q."/>
            <person name="Mori K."/>
        </authorList>
    </citation>
    <scope>NUCLEOTIDE SEQUENCE [LARGE SCALE GENOMIC DNA]</scope>
    <source>
        <strain evidence="2 3">NCAIM B.02529</strain>
    </source>
</reference>
<gene>
    <name evidence="2" type="ORF">ACFFGV_17335</name>
</gene>
<dbReference type="RefSeq" id="WP_377350518.1">
    <property type="nucleotide sequence ID" value="NZ_JBHLTP010000013.1"/>
</dbReference>
<accession>A0ABV6LSN1</accession>
<dbReference type="Gene3D" id="3.40.50.2000">
    <property type="entry name" value="Glycogen Phosphorylase B"/>
    <property type="match status" value="1"/>
</dbReference>
<evidence type="ECO:0000259" key="1">
    <source>
        <dbReference type="Pfam" id="PF00534"/>
    </source>
</evidence>
<dbReference type="SUPFAM" id="SSF53756">
    <property type="entry name" value="UDP-Glycosyltransferase/glycogen phosphorylase"/>
    <property type="match status" value="1"/>
</dbReference>
<dbReference type="EC" id="2.4.-.-" evidence="2"/>
<proteinExistence type="predicted"/>
<comment type="caution">
    <text evidence="2">The sequence shown here is derived from an EMBL/GenBank/DDBJ whole genome shotgun (WGS) entry which is preliminary data.</text>
</comment>
<keyword evidence="2" id="KW-0808">Transferase</keyword>
<dbReference type="CDD" id="cd03801">
    <property type="entry name" value="GT4_PimA-like"/>
    <property type="match status" value="1"/>
</dbReference>
<dbReference type="EMBL" id="JBHLTP010000013">
    <property type="protein sequence ID" value="MFC0525349.1"/>
    <property type="molecule type" value="Genomic_DNA"/>
</dbReference>